<protein>
    <recommendedName>
        <fullName evidence="3">RcnB family protein</fullName>
    </recommendedName>
</protein>
<dbReference type="Gene3D" id="3.10.450.160">
    <property type="entry name" value="inner membrane protein cigr"/>
    <property type="match status" value="1"/>
</dbReference>
<dbReference type="Proteomes" id="UP000197050">
    <property type="component" value="Chromosome"/>
</dbReference>
<dbReference type="EMBL" id="CP022048">
    <property type="protein sequence ID" value="ASE41035.1"/>
    <property type="molecule type" value="Genomic_DNA"/>
</dbReference>
<proteinExistence type="predicted"/>
<dbReference type="AlphaFoldDB" id="A0A1Z3UCQ6"/>
<organism evidence="1 2">
    <name type="scientific">Brevundimonas vesicularis</name>
    <name type="common">Pseudomonas vesicularis</name>
    <dbReference type="NCBI Taxonomy" id="41276"/>
    <lineage>
        <taxon>Bacteria</taxon>
        <taxon>Pseudomonadati</taxon>
        <taxon>Pseudomonadota</taxon>
        <taxon>Alphaproteobacteria</taxon>
        <taxon>Caulobacterales</taxon>
        <taxon>Caulobacteraceae</taxon>
        <taxon>Brevundimonas</taxon>
    </lineage>
</organism>
<dbReference type="Pfam" id="PF11776">
    <property type="entry name" value="RcnB"/>
    <property type="match status" value="1"/>
</dbReference>
<gene>
    <name evidence="1" type="ORF">CEP68_00915</name>
</gene>
<dbReference type="KEGG" id="bvc:CEP68_00915"/>
<accession>A0A1Z3UCQ6</accession>
<evidence type="ECO:0000313" key="1">
    <source>
        <dbReference type="EMBL" id="ASE41035.1"/>
    </source>
</evidence>
<evidence type="ECO:0000313" key="2">
    <source>
        <dbReference type="Proteomes" id="UP000197050"/>
    </source>
</evidence>
<reference evidence="2" key="1">
    <citation type="submission" date="2017-06" db="EMBL/GenBank/DDBJ databases">
        <title>FDA dAtabase for Regulatory Grade micrObial Sequences (FDA-ARGOS): Supporting development and validation of Infectious Disease Dx tests.</title>
        <authorList>
            <person name="Minogue T."/>
            <person name="Wolcott M."/>
            <person name="Wasieloski L."/>
            <person name="Aguilar W."/>
            <person name="Moore D."/>
            <person name="Tallon L."/>
            <person name="Sadzewicz L."/>
            <person name="Sengamalay N."/>
            <person name="Ott S."/>
            <person name="Godinez A."/>
            <person name="Nagaraj S."/>
            <person name="Nadendla S."/>
            <person name="Geyer C."/>
            <person name="Sichtig H."/>
        </authorList>
    </citation>
    <scope>NUCLEOTIDE SEQUENCE [LARGE SCALE GENOMIC DNA]</scope>
    <source>
        <strain evidence="2">FDAARGOS_289</strain>
    </source>
</reference>
<dbReference type="InterPro" id="IPR024572">
    <property type="entry name" value="RcnB"/>
</dbReference>
<evidence type="ECO:0008006" key="3">
    <source>
        <dbReference type="Google" id="ProtNLM"/>
    </source>
</evidence>
<name>A0A1Z3UCQ6_BREVE</name>
<sequence length="84" mass="10237">MRVGFYFAPGWGYYSVPRSYWGRSWSVGQYLPDAFWRYQLNDWRTYGLGYPPEGTRWVSVDNTLYLIDEYDGYIIDVIRDAWRW</sequence>